<dbReference type="Pfam" id="PF13692">
    <property type="entry name" value="Glyco_trans_1_4"/>
    <property type="match status" value="1"/>
</dbReference>
<keyword evidence="3" id="KW-1185">Reference proteome</keyword>
<dbReference type="InterPro" id="IPR028098">
    <property type="entry name" value="Glyco_trans_4-like_N"/>
</dbReference>
<sequence length="376" mass="39418">MAKAQHILICFHDFNRGGTERIAIAMARHWVERGRQVTILCGSEGSSEGESLRATVDPRVAVVELTPPCPRSLTSRLRLGRAMAGDVARLAPDIVFLPGNFHLPLAPALSRIPGGPPVVSKISNPAVPDGIAGVAVRAVFRLFRASLAGIATMNTGLERDLRAILPDAAIQTLYDPVYVAPDAPARVANPDGLLRVLWAGRFEPQKDVGLALRTMAALHAQTGGRARLVMLGDGVELDAARRQIAAMGLGDVIATPGYVPALDPWVAASDVFFVSSRYEGGPAVAVEAMARGVPVVSTDCSHFLHDIMTTPEAGRIVPGRDPAALAEALVQVAGAGLPALDAFAPLIAHLEPHHCADAYLAWFDAVVAGAPGQIAG</sequence>
<dbReference type="Proteomes" id="UP000753724">
    <property type="component" value="Unassembled WGS sequence"/>
</dbReference>
<comment type="caution">
    <text evidence="2">The sequence shown here is derived from an EMBL/GenBank/DDBJ whole genome shotgun (WGS) entry which is preliminary data.</text>
</comment>
<dbReference type="Gene3D" id="3.40.50.2000">
    <property type="entry name" value="Glycogen Phosphorylase B"/>
    <property type="match status" value="2"/>
</dbReference>
<accession>A0ABW9XD06</accession>
<name>A0ABW9XD06_9SPHN</name>
<dbReference type="PANTHER" id="PTHR12526">
    <property type="entry name" value="GLYCOSYLTRANSFERASE"/>
    <property type="match status" value="1"/>
</dbReference>
<evidence type="ECO:0000259" key="1">
    <source>
        <dbReference type="Pfam" id="PF13439"/>
    </source>
</evidence>
<reference evidence="3" key="1">
    <citation type="submission" date="2020-01" db="EMBL/GenBank/DDBJ databases">
        <title>Sphingomonas sp. strain CSW-10.</title>
        <authorList>
            <person name="Chen W.-M."/>
        </authorList>
    </citation>
    <scope>NUCLEOTIDE SEQUENCE [LARGE SCALE GENOMIC DNA]</scope>
    <source>
        <strain evidence="3">FSY-8</strain>
    </source>
</reference>
<evidence type="ECO:0000313" key="2">
    <source>
        <dbReference type="EMBL" id="NBC36362.1"/>
    </source>
</evidence>
<evidence type="ECO:0000313" key="3">
    <source>
        <dbReference type="Proteomes" id="UP000753724"/>
    </source>
</evidence>
<proteinExistence type="predicted"/>
<feature type="domain" description="Glycosyltransferase subfamily 4-like N-terminal" evidence="1">
    <location>
        <begin position="17"/>
        <end position="119"/>
    </location>
</feature>
<organism evidence="2 3">
    <name type="scientific">Novosphingobium ovatum</name>
    <dbReference type="NCBI Taxonomy" id="1908523"/>
    <lineage>
        <taxon>Bacteria</taxon>
        <taxon>Pseudomonadati</taxon>
        <taxon>Pseudomonadota</taxon>
        <taxon>Alphaproteobacteria</taxon>
        <taxon>Sphingomonadales</taxon>
        <taxon>Sphingomonadaceae</taxon>
        <taxon>Novosphingobium</taxon>
    </lineage>
</organism>
<gene>
    <name evidence="2" type="ORF">GTZ99_07295</name>
</gene>
<dbReference type="SUPFAM" id="SSF53756">
    <property type="entry name" value="UDP-Glycosyltransferase/glycogen phosphorylase"/>
    <property type="match status" value="1"/>
</dbReference>
<dbReference type="EMBL" id="JAAAPO010000002">
    <property type="protein sequence ID" value="NBC36362.1"/>
    <property type="molecule type" value="Genomic_DNA"/>
</dbReference>
<dbReference type="RefSeq" id="WP_161717582.1">
    <property type="nucleotide sequence ID" value="NZ_JAAAPO010000002.1"/>
</dbReference>
<protein>
    <submittedName>
        <fullName evidence="2">Glycosyltransferase</fullName>
    </submittedName>
</protein>
<dbReference type="Pfam" id="PF13439">
    <property type="entry name" value="Glyco_transf_4"/>
    <property type="match status" value="1"/>
</dbReference>